<sequence>MSETNAVSTVVIRNTVRLSSLLVFPLTVAILGALTSLTNLIWKDQDMSWATVLIFSILATIQPLQNVFAKFTIRQDELCFKTFLEKEICIASKEARWYTIENTSKWSQLFWGSYVHKITIRHGAYDDFTFTTDREEVLNWLAQNSELKEDHWA</sequence>
<dbReference type="EMBL" id="WBVQ01000003">
    <property type="protein sequence ID" value="KAB2815132.1"/>
    <property type="molecule type" value="Genomic_DNA"/>
</dbReference>
<dbReference type="AlphaFoldDB" id="A0A6L3ZBX3"/>
<keyword evidence="3" id="KW-1185">Reference proteome</keyword>
<reference evidence="2 3" key="1">
    <citation type="submission" date="2019-10" db="EMBL/GenBank/DDBJ databases">
        <title>Genome sequence of Phaeocystidibacter marisrubri JCM30614 (type strain).</title>
        <authorList>
            <person name="Bowman J.P."/>
        </authorList>
    </citation>
    <scope>NUCLEOTIDE SEQUENCE [LARGE SCALE GENOMIC DNA]</scope>
    <source>
        <strain evidence="2 3">JCM 30614</strain>
    </source>
</reference>
<evidence type="ECO:0000313" key="3">
    <source>
        <dbReference type="Proteomes" id="UP000484164"/>
    </source>
</evidence>
<dbReference type="RefSeq" id="WP_151694170.1">
    <property type="nucleotide sequence ID" value="NZ_BMGX01000001.1"/>
</dbReference>
<dbReference type="Proteomes" id="UP000484164">
    <property type="component" value="Unassembled WGS sequence"/>
</dbReference>
<feature type="transmembrane region" description="Helical" evidence="1">
    <location>
        <begin position="21"/>
        <end position="42"/>
    </location>
</feature>
<evidence type="ECO:0000313" key="2">
    <source>
        <dbReference type="EMBL" id="KAB2815132.1"/>
    </source>
</evidence>
<evidence type="ECO:0000256" key="1">
    <source>
        <dbReference type="SAM" id="Phobius"/>
    </source>
</evidence>
<name>A0A6L3ZBX3_9FLAO</name>
<comment type="caution">
    <text evidence="2">The sequence shown here is derived from an EMBL/GenBank/DDBJ whole genome shotgun (WGS) entry which is preliminary data.</text>
</comment>
<gene>
    <name evidence="2" type="ORF">F8C82_13605</name>
</gene>
<keyword evidence="1" id="KW-1133">Transmembrane helix</keyword>
<feature type="transmembrane region" description="Helical" evidence="1">
    <location>
        <begin position="48"/>
        <end position="68"/>
    </location>
</feature>
<protein>
    <submittedName>
        <fullName evidence="2">Uncharacterized protein</fullName>
    </submittedName>
</protein>
<organism evidence="2 3">
    <name type="scientific">Phaeocystidibacter marisrubri</name>
    <dbReference type="NCBI Taxonomy" id="1577780"/>
    <lineage>
        <taxon>Bacteria</taxon>
        <taxon>Pseudomonadati</taxon>
        <taxon>Bacteroidota</taxon>
        <taxon>Flavobacteriia</taxon>
        <taxon>Flavobacteriales</taxon>
        <taxon>Phaeocystidibacteraceae</taxon>
        <taxon>Phaeocystidibacter</taxon>
    </lineage>
</organism>
<proteinExistence type="predicted"/>
<keyword evidence="1" id="KW-0812">Transmembrane</keyword>
<accession>A0A6L3ZBX3</accession>
<keyword evidence="1" id="KW-0472">Membrane</keyword>